<dbReference type="PANTHER" id="PTHR47893:SF1">
    <property type="entry name" value="REGULATORY PROTEIN PCHR"/>
    <property type="match status" value="1"/>
</dbReference>
<dbReference type="KEGG" id="pgs:CPT03_04380"/>
<name>A0A2D1U2C6_9SPHI</name>
<dbReference type="InterPro" id="IPR018062">
    <property type="entry name" value="HTH_AraC-typ_CS"/>
</dbReference>
<dbReference type="Pfam" id="PF12833">
    <property type="entry name" value="HTH_18"/>
    <property type="match status" value="1"/>
</dbReference>
<evidence type="ECO:0000259" key="4">
    <source>
        <dbReference type="PROSITE" id="PS01124"/>
    </source>
</evidence>
<dbReference type="GO" id="GO:0003700">
    <property type="term" value="F:DNA-binding transcription factor activity"/>
    <property type="evidence" value="ECO:0007669"/>
    <property type="project" value="InterPro"/>
</dbReference>
<sequence length="306" mass="34798">MKSGKKISFTKDKNQLVLPDDIVLGCSYFMEVMPGLVAIIVDSNLQMEAKERKVIDIEDHYIACYDLNNEINIHPGKNKKVNYKSTLGLIVADATLKSSCTPFQKAYSFWLLISKSLLQKYVTETSHDSANRNEANNTIFFSSHIDSRTRLCILKLTRKYNNPSFELTFRGTSLQVFAYLVERINENGLVLGKLSESDTTQIIKTQTYLMEQLLGGFPGIDFLAEMAGMSVSKYKKLFKRMFKESPNGFFLREKLNLAQELLKSGNFKAINEVAYELGYVKPGYFASKYKKQFGQLPGEVFIKNKA</sequence>
<proteinExistence type="predicted"/>
<dbReference type="PROSITE" id="PS01124">
    <property type="entry name" value="HTH_ARAC_FAMILY_2"/>
    <property type="match status" value="1"/>
</dbReference>
<dbReference type="InterPro" id="IPR018060">
    <property type="entry name" value="HTH_AraC"/>
</dbReference>
<dbReference type="Gene3D" id="1.10.10.60">
    <property type="entry name" value="Homeodomain-like"/>
    <property type="match status" value="1"/>
</dbReference>
<protein>
    <recommendedName>
        <fullName evidence="4">HTH araC/xylS-type domain-containing protein</fullName>
    </recommendedName>
</protein>
<reference evidence="5 6" key="1">
    <citation type="submission" date="2017-10" db="EMBL/GenBank/DDBJ databases">
        <title>Whole genome of Pedobacter ginsengisoli T01R-27 isolated from tomato rhizosphere.</title>
        <authorList>
            <person name="Weon H.-Y."/>
            <person name="Lee S.A."/>
            <person name="Sang M.K."/>
            <person name="Song J."/>
        </authorList>
    </citation>
    <scope>NUCLEOTIDE SEQUENCE [LARGE SCALE GENOMIC DNA]</scope>
    <source>
        <strain evidence="5 6">T01R-27</strain>
    </source>
</reference>
<evidence type="ECO:0000256" key="2">
    <source>
        <dbReference type="ARBA" id="ARBA00023125"/>
    </source>
</evidence>
<evidence type="ECO:0000313" key="6">
    <source>
        <dbReference type="Proteomes" id="UP000223749"/>
    </source>
</evidence>
<dbReference type="SMART" id="SM00342">
    <property type="entry name" value="HTH_ARAC"/>
    <property type="match status" value="1"/>
</dbReference>
<dbReference type="RefSeq" id="WP_099437703.1">
    <property type="nucleotide sequence ID" value="NZ_CP024091.1"/>
</dbReference>
<accession>A0A2D1U2C6</accession>
<dbReference type="PANTHER" id="PTHR47893">
    <property type="entry name" value="REGULATORY PROTEIN PCHR"/>
    <property type="match status" value="1"/>
</dbReference>
<dbReference type="InterPro" id="IPR053142">
    <property type="entry name" value="PchR_regulatory_protein"/>
</dbReference>
<dbReference type="SUPFAM" id="SSF46689">
    <property type="entry name" value="Homeodomain-like"/>
    <property type="match status" value="1"/>
</dbReference>
<dbReference type="OrthoDB" id="1189000at2"/>
<dbReference type="AlphaFoldDB" id="A0A2D1U2C6"/>
<organism evidence="5 6">
    <name type="scientific">Pedobacter ginsengisoli</name>
    <dbReference type="NCBI Taxonomy" id="363852"/>
    <lineage>
        <taxon>Bacteria</taxon>
        <taxon>Pseudomonadati</taxon>
        <taxon>Bacteroidota</taxon>
        <taxon>Sphingobacteriia</taxon>
        <taxon>Sphingobacteriales</taxon>
        <taxon>Sphingobacteriaceae</taxon>
        <taxon>Pedobacter</taxon>
    </lineage>
</organism>
<gene>
    <name evidence="5" type="ORF">CPT03_04380</name>
</gene>
<keyword evidence="2" id="KW-0238">DNA-binding</keyword>
<evidence type="ECO:0000256" key="3">
    <source>
        <dbReference type="ARBA" id="ARBA00023163"/>
    </source>
</evidence>
<dbReference type="InterPro" id="IPR009057">
    <property type="entry name" value="Homeodomain-like_sf"/>
</dbReference>
<dbReference type="PROSITE" id="PS00041">
    <property type="entry name" value="HTH_ARAC_FAMILY_1"/>
    <property type="match status" value="1"/>
</dbReference>
<keyword evidence="1" id="KW-0805">Transcription regulation</keyword>
<dbReference type="GO" id="GO:0043565">
    <property type="term" value="F:sequence-specific DNA binding"/>
    <property type="evidence" value="ECO:0007669"/>
    <property type="project" value="InterPro"/>
</dbReference>
<keyword evidence="3" id="KW-0804">Transcription</keyword>
<dbReference type="EMBL" id="CP024091">
    <property type="protein sequence ID" value="ATP55758.1"/>
    <property type="molecule type" value="Genomic_DNA"/>
</dbReference>
<dbReference type="Proteomes" id="UP000223749">
    <property type="component" value="Chromosome"/>
</dbReference>
<evidence type="ECO:0000313" key="5">
    <source>
        <dbReference type="EMBL" id="ATP55758.1"/>
    </source>
</evidence>
<evidence type="ECO:0000256" key="1">
    <source>
        <dbReference type="ARBA" id="ARBA00023015"/>
    </source>
</evidence>
<feature type="domain" description="HTH araC/xylS-type" evidence="4">
    <location>
        <begin position="203"/>
        <end position="303"/>
    </location>
</feature>
<keyword evidence="6" id="KW-1185">Reference proteome</keyword>